<dbReference type="InterPro" id="IPR005744">
    <property type="entry name" value="Hy-lIII"/>
</dbReference>
<evidence type="ECO:0000256" key="4">
    <source>
        <dbReference type="ARBA" id="ARBA00022989"/>
    </source>
</evidence>
<keyword evidence="5 7" id="KW-0472">Membrane</keyword>
<dbReference type="GO" id="GO:0140911">
    <property type="term" value="F:pore-forming activity"/>
    <property type="evidence" value="ECO:0007669"/>
    <property type="project" value="InterPro"/>
</dbReference>
<feature type="transmembrane region" description="Helical" evidence="7">
    <location>
        <begin position="41"/>
        <end position="63"/>
    </location>
</feature>
<protein>
    <submittedName>
        <fullName evidence="8">Putative membrane protein hemolysin III-like protein</fullName>
    </submittedName>
</protein>
<feature type="transmembrane region" description="Helical" evidence="7">
    <location>
        <begin position="189"/>
        <end position="207"/>
    </location>
</feature>
<dbReference type="PANTHER" id="PTHR20855:SF129">
    <property type="entry name" value="HEMOLYSIN-3 HOMOLOG"/>
    <property type="match status" value="1"/>
</dbReference>
<comment type="caution">
    <text evidence="8">The sequence shown here is derived from an EMBL/GenBank/DDBJ whole genome shotgun (WGS) entry which is preliminary data.</text>
</comment>
<keyword evidence="11" id="KW-1185">Reference proteome</keyword>
<evidence type="ECO:0000256" key="3">
    <source>
        <dbReference type="ARBA" id="ARBA00022692"/>
    </source>
</evidence>
<dbReference type="RefSeq" id="WP_020451876.1">
    <property type="nucleotide sequence ID" value="NZ_AP023088.1"/>
</dbReference>
<name>A0A6I7TPF9_9BACI</name>
<dbReference type="Proteomes" id="UP000429980">
    <property type="component" value="Unassembled WGS sequence"/>
</dbReference>
<keyword evidence="4 7" id="KW-1133">Transmembrane helix</keyword>
<dbReference type="Pfam" id="PF03006">
    <property type="entry name" value="HlyIII"/>
    <property type="match status" value="1"/>
</dbReference>
<feature type="transmembrane region" description="Helical" evidence="7">
    <location>
        <begin position="75"/>
        <end position="94"/>
    </location>
</feature>
<dbReference type="InterPro" id="IPR004254">
    <property type="entry name" value="AdipoR/HlyIII-related"/>
</dbReference>
<dbReference type="Proteomes" id="UP000185604">
    <property type="component" value="Unassembled WGS sequence"/>
</dbReference>
<keyword evidence="3 7" id="KW-0812">Transmembrane</keyword>
<dbReference type="PANTHER" id="PTHR20855">
    <property type="entry name" value="ADIPOR/PROGESTIN RECEPTOR-RELATED"/>
    <property type="match status" value="1"/>
</dbReference>
<proteinExistence type="inferred from homology"/>
<reference evidence="8 10" key="1">
    <citation type="journal article" date="2016" name="Front. Microbiol.">
        <title>High-Level Heat Resistance of Spores of Bacillus amyloliquefaciens and Bacillus licheniformis Results from the Presence of a spoVA Operon in a Tn1546 Transposon.</title>
        <authorList>
            <person name="Berendsen E.M."/>
            <person name="Koning R.A."/>
            <person name="Boekhorst J."/>
            <person name="de Jong A."/>
            <person name="Kuipers O.P."/>
            <person name="Wells-Bennik M.H."/>
        </authorList>
    </citation>
    <scope>NUCLEOTIDE SEQUENCE [LARGE SCALE GENOMIC DNA]</scope>
    <source>
        <strain evidence="8 10">B4121</strain>
    </source>
</reference>
<dbReference type="GO" id="GO:0046872">
    <property type="term" value="F:metal ion binding"/>
    <property type="evidence" value="ECO:0007669"/>
    <property type="project" value="UniProtKB-KW"/>
</dbReference>
<feature type="transmembrane region" description="Helical" evidence="7">
    <location>
        <begin position="158"/>
        <end position="177"/>
    </location>
</feature>
<accession>A0A6I7TPF9</accession>
<dbReference type="EMBL" id="NILF01000024">
    <property type="protein sequence ID" value="TWL41075.1"/>
    <property type="molecule type" value="Genomic_DNA"/>
</dbReference>
<dbReference type="EMBL" id="LKPO01000021">
    <property type="protein sequence ID" value="OLF90074.1"/>
    <property type="molecule type" value="Genomic_DNA"/>
</dbReference>
<evidence type="ECO:0000256" key="5">
    <source>
        <dbReference type="ARBA" id="ARBA00023136"/>
    </source>
</evidence>
<feature type="transmembrane region" description="Helical" evidence="7">
    <location>
        <begin position="100"/>
        <end position="119"/>
    </location>
</feature>
<gene>
    <name evidence="8" type="ORF">B4121_3349</name>
    <name evidence="9" type="ORF">CHCC15381_1613</name>
</gene>
<dbReference type="AlphaFoldDB" id="A0A6I7TPF9"/>
<feature type="transmembrane region" description="Helical" evidence="7">
    <location>
        <begin position="12"/>
        <end position="35"/>
    </location>
</feature>
<evidence type="ECO:0000256" key="7">
    <source>
        <dbReference type="SAM" id="Phobius"/>
    </source>
</evidence>
<evidence type="ECO:0000256" key="2">
    <source>
        <dbReference type="ARBA" id="ARBA00008488"/>
    </source>
</evidence>
<evidence type="ECO:0000256" key="6">
    <source>
        <dbReference type="PIRSR" id="PIRSR604254-1"/>
    </source>
</evidence>
<evidence type="ECO:0000313" key="11">
    <source>
        <dbReference type="Proteomes" id="UP000429980"/>
    </source>
</evidence>
<feature type="binding site" evidence="6">
    <location>
        <position position="184"/>
    </location>
    <ligand>
        <name>Zn(2+)</name>
        <dbReference type="ChEBI" id="CHEBI:29105"/>
    </ligand>
</feature>
<evidence type="ECO:0000313" key="10">
    <source>
        <dbReference type="Proteomes" id="UP000185604"/>
    </source>
</evidence>
<keyword evidence="6" id="KW-0862">Zinc</keyword>
<dbReference type="GeneID" id="56672004"/>
<feature type="transmembrane region" description="Helical" evidence="7">
    <location>
        <begin position="126"/>
        <end position="146"/>
    </location>
</feature>
<dbReference type="GO" id="GO:0012505">
    <property type="term" value="C:endomembrane system"/>
    <property type="evidence" value="ECO:0007669"/>
    <property type="project" value="UniProtKB-SubCell"/>
</dbReference>
<dbReference type="NCBIfam" id="TIGR01065">
    <property type="entry name" value="hlyIII"/>
    <property type="match status" value="1"/>
</dbReference>
<dbReference type="GO" id="GO:0016020">
    <property type="term" value="C:membrane"/>
    <property type="evidence" value="ECO:0007669"/>
    <property type="project" value="InterPro"/>
</dbReference>
<comment type="subcellular location">
    <subcellularLocation>
        <location evidence="1">Endomembrane system</location>
        <topology evidence="1">Multi-pass membrane protein</topology>
    </subcellularLocation>
</comment>
<evidence type="ECO:0000256" key="1">
    <source>
        <dbReference type="ARBA" id="ARBA00004127"/>
    </source>
</evidence>
<evidence type="ECO:0000313" key="8">
    <source>
        <dbReference type="EMBL" id="OLF90074.1"/>
    </source>
</evidence>
<sequence length="213" mass="23520">MYTIKEEIANAITHGLGVLLSIPAIVFLVIFAIRYGSPVDVVSFSIFGASMLFLYLSSTLLHSIQHQKTKDILEIIDHSAIYVLIAGTYTPLLLGPLKGTLGYTMLAVVWGLAIGGVVFKIFFVKRFIVVSTLVYLVMGWMAIIAIKPLYTALTGEGFALLLLGGILYSVGTIFYLWRKIPYHHAIWHTFVLGGSASMFFCVLFYVAKVPFIS</sequence>
<feature type="binding site" evidence="6">
    <location>
        <position position="62"/>
    </location>
    <ligand>
        <name>Zn(2+)</name>
        <dbReference type="ChEBI" id="CHEBI:29105"/>
    </ligand>
</feature>
<organism evidence="8 10">
    <name type="scientific">Bacillus paralicheniformis</name>
    <dbReference type="NCBI Taxonomy" id="1648923"/>
    <lineage>
        <taxon>Bacteria</taxon>
        <taxon>Bacillati</taxon>
        <taxon>Bacillota</taxon>
        <taxon>Bacilli</taxon>
        <taxon>Bacillales</taxon>
        <taxon>Bacillaceae</taxon>
        <taxon>Bacillus</taxon>
    </lineage>
</organism>
<evidence type="ECO:0000313" key="9">
    <source>
        <dbReference type="EMBL" id="TWL41075.1"/>
    </source>
</evidence>
<keyword evidence="6" id="KW-0479">Metal-binding</keyword>
<comment type="similarity">
    <text evidence="2">Belongs to the UPF0073 (Hly-III) family.</text>
</comment>
<reference evidence="9 11" key="2">
    <citation type="submission" date="2019-06" db="EMBL/GenBank/DDBJ databases">
        <title>Genome sequence analysis of &gt;100 Bacillus licheniformis strains suggests intrinsic resistance to this species.</title>
        <authorList>
            <person name="Wels M."/>
            <person name="Siezen R.J."/>
            <person name="Johansen E."/>
            <person name="Stuer-Lauridsen B."/>
            <person name="Bjerre K."/>
            <person name="Nielsen B.K.K."/>
        </authorList>
    </citation>
    <scope>NUCLEOTIDE SEQUENCE [LARGE SCALE GENOMIC DNA]</scope>
    <source>
        <strain evidence="9 11">BAC-15381</strain>
    </source>
</reference>
<feature type="binding site" evidence="6">
    <location>
        <position position="188"/>
    </location>
    <ligand>
        <name>Zn(2+)</name>
        <dbReference type="ChEBI" id="CHEBI:29105"/>
    </ligand>
</feature>